<comment type="catalytic activity">
    <reaction evidence="10">
        <text>a 1,2-diacyl-sn-glycero-3-phospho-L-serine(in) = a 1,2-diacyl-sn-glycero-3-phospho-L-serine(out)</text>
        <dbReference type="Rhea" id="RHEA:38663"/>
        <dbReference type="ChEBI" id="CHEBI:57262"/>
    </reaction>
</comment>
<feature type="compositionally biased region" description="Basic and acidic residues" evidence="12">
    <location>
        <begin position="1798"/>
        <end position="1809"/>
    </location>
</feature>
<evidence type="ECO:0000313" key="14">
    <source>
        <dbReference type="Proteomes" id="UP001374579"/>
    </source>
</evidence>
<feature type="compositionally biased region" description="Acidic residues" evidence="12">
    <location>
        <begin position="1467"/>
        <end position="1480"/>
    </location>
</feature>
<evidence type="ECO:0000256" key="1">
    <source>
        <dbReference type="ARBA" id="ARBA00004406"/>
    </source>
</evidence>
<keyword evidence="9" id="KW-0472">Membrane</keyword>
<keyword evidence="6" id="KW-0256">Endoplasmic reticulum</keyword>
<feature type="region of interest" description="Disordered" evidence="12">
    <location>
        <begin position="1573"/>
        <end position="1592"/>
    </location>
</feature>
<dbReference type="GO" id="GO:0032266">
    <property type="term" value="F:phosphatidylinositol-3-phosphate binding"/>
    <property type="evidence" value="ECO:0007669"/>
    <property type="project" value="TreeGrafter"/>
</dbReference>
<keyword evidence="14" id="KW-1185">Reference proteome</keyword>
<organism evidence="13 14">
    <name type="scientific">Littorina saxatilis</name>
    <dbReference type="NCBI Taxonomy" id="31220"/>
    <lineage>
        <taxon>Eukaryota</taxon>
        <taxon>Metazoa</taxon>
        <taxon>Spiralia</taxon>
        <taxon>Lophotrochozoa</taxon>
        <taxon>Mollusca</taxon>
        <taxon>Gastropoda</taxon>
        <taxon>Caenogastropoda</taxon>
        <taxon>Littorinimorpha</taxon>
        <taxon>Littorinoidea</taxon>
        <taxon>Littorinidae</taxon>
        <taxon>Littorina</taxon>
    </lineage>
</organism>
<dbReference type="GO" id="GO:0000422">
    <property type="term" value="P:autophagy of mitochondrion"/>
    <property type="evidence" value="ECO:0007669"/>
    <property type="project" value="TreeGrafter"/>
</dbReference>
<dbReference type="EMBL" id="JBAMIC010000008">
    <property type="protein sequence ID" value="KAK7104659.1"/>
    <property type="molecule type" value="Genomic_DNA"/>
</dbReference>
<reference evidence="13 14" key="1">
    <citation type="submission" date="2024-02" db="EMBL/GenBank/DDBJ databases">
        <title>Chromosome-scale genome assembly of the rough periwinkle Littorina saxatilis.</title>
        <authorList>
            <person name="De Jode A."/>
            <person name="Faria R."/>
            <person name="Formenti G."/>
            <person name="Sims Y."/>
            <person name="Smith T.P."/>
            <person name="Tracey A."/>
            <person name="Wood J.M.D."/>
            <person name="Zagrodzka Z.B."/>
            <person name="Johannesson K."/>
            <person name="Butlin R.K."/>
            <person name="Leder E.H."/>
        </authorList>
    </citation>
    <scope>NUCLEOTIDE SEQUENCE [LARGE SCALE GENOMIC DNA]</scope>
    <source>
        <strain evidence="13">Snail1</strain>
        <tissue evidence="13">Muscle</tissue>
    </source>
</reference>
<dbReference type="InterPro" id="IPR026849">
    <property type="entry name" value="ATG2"/>
</dbReference>
<evidence type="ECO:0000313" key="13">
    <source>
        <dbReference type="EMBL" id="KAK7104659.1"/>
    </source>
</evidence>
<evidence type="ECO:0000256" key="9">
    <source>
        <dbReference type="ARBA" id="ARBA00023136"/>
    </source>
</evidence>
<feature type="region of interest" description="Disordered" evidence="12">
    <location>
        <begin position="444"/>
        <end position="479"/>
    </location>
</feature>
<feature type="region of interest" description="Disordered" evidence="12">
    <location>
        <begin position="1395"/>
        <end position="1417"/>
    </location>
</feature>
<dbReference type="PANTHER" id="PTHR13190">
    <property type="entry name" value="AUTOPHAGY-RELATED 2, ISOFORM A"/>
    <property type="match status" value="1"/>
</dbReference>
<accession>A0AAN9GEF4</accession>
<dbReference type="GO" id="GO:0061723">
    <property type="term" value="P:glycophagy"/>
    <property type="evidence" value="ECO:0007669"/>
    <property type="project" value="TreeGrafter"/>
</dbReference>
<protein>
    <recommendedName>
        <fullName evidence="4">Autophagy-related protein 2</fullName>
    </recommendedName>
</protein>
<dbReference type="GO" id="GO:0061709">
    <property type="term" value="P:reticulophagy"/>
    <property type="evidence" value="ECO:0007669"/>
    <property type="project" value="TreeGrafter"/>
</dbReference>
<evidence type="ECO:0000256" key="10">
    <source>
        <dbReference type="ARBA" id="ARBA00024479"/>
    </source>
</evidence>
<evidence type="ECO:0000256" key="3">
    <source>
        <dbReference type="ARBA" id="ARBA00009714"/>
    </source>
</evidence>
<evidence type="ECO:0000256" key="11">
    <source>
        <dbReference type="ARBA" id="ARBA00024615"/>
    </source>
</evidence>
<evidence type="ECO:0000256" key="6">
    <source>
        <dbReference type="ARBA" id="ARBA00022824"/>
    </source>
</evidence>
<comment type="catalytic activity">
    <reaction evidence="11">
        <text>a 1,2-diacyl-sn-glycero-3-phosphoethanolamine(in) = a 1,2-diacyl-sn-glycero-3-phosphoethanolamine(out)</text>
        <dbReference type="Rhea" id="RHEA:38895"/>
        <dbReference type="ChEBI" id="CHEBI:64612"/>
    </reaction>
</comment>
<evidence type="ECO:0000256" key="2">
    <source>
        <dbReference type="ARBA" id="ARBA00004623"/>
    </source>
</evidence>
<comment type="caution">
    <text evidence="13">The sequence shown here is derived from an EMBL/GenBank/DDBJ whole genome shotgun (WGS) entry which is preliminary data.</text>
</comment>
<comment type="similarity">
    <text evidence="3">Belongs to the ATG2 family.</text>
</comment>
<keyword evidence="8" id="KW-0445">Lipid transport</keyword>
<dbReference type="GO" id="GO:0005789">
    <property type="term" value="C:endoplasmic reticulum membrane"/>
    <property type="evidence" value="ECO:0007669"/>
    <property type="project" value="UniProtKB-SubCell"/>
</dbReference>
<dbReference type="GO" id="GO:0043495">
    <property type="term" value="F:protein-membrane adaptor activity"/>
    <property type="evidence" value="ECO:0007669"/>
    <property type="project" value="TreeGrafter"/>
</dbReference>
<feature type="region of interest" description="Disordered" evidence="12">
    <location>
        <begin position="984"/>
        <end position="1015"/>
    </location>
</feature>
<comment type="subcellular location">
    <subcellularLocation>
        <location evidence="1">Endoplasmic reticulum membrane</location>
        <topology evidence="1">Peripheral membrane protein</topology>
    </subcellularLocation>
    <subcellularLocation>
        <location evidence="2">Preautophagosomal structure membrane</location>
        <topology evidence="2">Peripheral membrane protein</topology>
    </subcellularLocation>
</comment>
<feature type="region of interest" description="Disordered" evidence="12">
    <location>
        <begin position="1724"/>
        <end position="1809"/>
    </location>
</feature>
<dbReference type="GO" id="GO:0006869">
    <property type="term" value="P:lipid transport"/>
    <property type="evidence" value="ECO:0007669"/>
    <property type="project" value="UniProtKB-KW"/>
</dbReference>
<dbReference type="GO" id="GO:0034045">
    <property type="term" value="C:phagophore assembly site membrane"/>
    <property type="evidence" value="ECO:0007669"/>
    <property type="project" value="UniProtKB-SubCell"/>
</dbReference>
<evidence type="ECO:0000256" key="4">
    <source>
        <dbReference type="ARBA" id="ARBA00018070"/>
    </source>
</evidence>
<evidence type="ECO:0000256" key="7">
    <source>
        <dbReference type="ARBA" id="ARBA00023006"/>
    </source>
</evidence>
<dbReference type="PANTHER" id="PTHR13190:SF1">
    <property type="entry name" value="AUTOPHAGY-RELATED 2, ISOFORM A"/>
    <property type="match status" value="1"/>
</dbReference>
<gene>
    <name evidence="13" type="ORF">V1264_019338</name>
</gene>
<dbReference type="GO" id="GO:0034727">
    <property type="term" value="P:piecemeal microautophagy of the nucleus"/>
    <property type="evidence" value="ECO:0007669"/>
    <property type="project" value="TreeGrafter"/>
</dbReference>
<sequence length="2084" mass="230614">MNRILRPVKEFIGLRAGHVLERLVLYTLRKVIGEFTTLTPDQVVVNGLEIIVNDVELNPKAVNAALNDFPFEVVEGFTEQFCTTIPWGELGSSPLSLKAKGVDLTLRPRAPMNNAAQLFEEMKGSLMTASLQCMEEAFREDPKKSSSMGPMPEVSEMAAMLEKIKALVRISVEDITLRLEDVKDGNVVGLDVHVDKMEYFDDRVRDMHQADAGSDVDSDANRAPLAWMLKNVRMYNIKVNLDDDESPCNPTFIPDSTGASPSELFLSAMDEVPDGDEGPRRHMEEGEEEVERSTPVTIATLAGLTEIKIKTKEIESVEGPKVEVESHLGAVHTLLSPKQLHFVIRILSSFVAPSKSSATGSPTGAMSRRMGPEDYHRVDLALQQNILGADPFDDLTDTMGCENVLSDGQPQFFTMESMGRDEMSSSTTSVDTAGTASTKATSVFAGSTAVTDRQQRQKERTAQKVRDDRERASLDPGAERSSYHLTVATVSVCVLHEEPHDGNRKEWVSKMKALTGVYFQGVRCIPIVGQALPLAQLRDRVSAVLPRDHLGLLCKPVTVTMQDKTVHTGQSFCVDLNIGSTELVECLYDSRKAGNSFGDQEATSLPQYSEILTFPSSRTSDFDSLTGTVPTPAVRLNATINSKTGPYGYTFKQTEVCLQLGKAVVELDITMQDRLNTLLTTLSTPKQPVPQFGQSLLAGNGQSGFDEAMQDVASNTAVSLNVSCPHTTLRVRFPIPDLRPGSQHAPREWWGRNLHKESLLLEVDSLSLLRRDSPEAATSEPSVTEVMCSKLEVYFQEDFNKTPLLFGSVQQGPRDVGDNFNRPRVVVKSFPSTSNLLDALHKEEPVLESMMAGFGSVLEQDIMGGKAGATPFSVKREVTHGAAHLEGDDQEGFKSTFEKLIPGTKEECRKFVDVSSSHTSLLVEISGPKVLFLLHDKPFVELLYNRINNDLLLWEPQSPSPPETFASGLSLNVQPQFGLSGPMTQSMYQPHFDSDSDSDEYNGSPQSREGHISDNKVPFPSNLCVSVSIGEGKVFANVPIKDEEGKEEEDCHGELLLIIKEGLLFISVGHEGDKDLRYVTFNANNAKFLHAGNADNSKGHIKMEHLDALTPDNNKRFMHMADRIYRSEHSVPIAPLTSVGTGETSEDMVSVAIKIKVDSLNNNKHFCVATAVRGGTLRFEKFHQGENWISQVMELLDLTDYPIEGYVMPEVITDLHIELQGCAVDYRLPEEDKLHRPKNFPLPMRALVTAQKFNLAVNLNSETHYTSLRFILEEAKLWLSCKDFMEIRLKSDYVTVAYNSLLEIGLRLGQAKEGGSHTLLWFSCSKTELAMCADSCAAFTLLIQHFLRDGDLKTAEQQAAEEQRNAEIRHCLTEAVEEDERTVAKHKQVEKMVAEALVEPPKPPTSPSDSAEREGESSRQLFFMPDDKAGAHTQWEAQQSHVQHKHSPAPSPSPSARSQLTTLTAESPEEISDFDFDENGEGFTIIDDPGLGIAPREGEPPVVRWYTTGEQTLRVNKDFLARSTASTASNDLKTPADYPTPQFKTVIREWNIDVAFYGGNDFDLPECATMADKSKEDVSGRGKGGAPPKRASVSDMWKGGVNRCHDFMTKLSLSKLRLNYETYEEEENRSRRLVLVVKSLEVQDNVKSSKYHKLLYWPNSSLGQEGSNMVCLKMMWERPFSLYSTEECSIMLTLQPLKVNINQDTLLFMQRYFANVSVFSNSMSSTQSQGVSPSPSPSPSHASSDSSGHREKKSTSREPAPILSVSAGEEEEEDGPWAGEDNLIHLDDSSPHSAKPKTKAEPSKRQDLESKDAPMFIKSFVLTRPVPLSIDYSGTASNISSKEGLKNFAVTMASGLLSLENAQIWLKDLELVKGYVGLGKLVEAIFKEWSEDIERTQKIRLIGGVPILGAFKRLGDGLYEFVTLPYVQWQRDGRIWRGFQKGASSLGSAAQLALIDLLQIVFDTLQVLSECGYDFLSSGKSVRSYRKKIGPPPKDMRDGVTEAYTFLFEGVKDTVSDLVTTASKQREQKGLAGAMGTATKEGTAMVIGTTHLAATAIRRVCTTYKYTVHPESQQEDKEKWKSHN</sequence>
<feature type="compositionally biased region" description="Basic and acidic residues" evidence="12">
    <location>
        <begin position="453"/>
        <end position="479"/>
    </location>
</feature>
<evidence type="ECO:0000256" key="8">
    <source>
        <dbReference type="ARBA" id="ARBA00023055"/>
    </source>
</evidence>
<proteinExistence type="inferred from homology"/>
<feature type="compositionally biased region" description="Basic and acidic residues" evidence="12">
    <location>
        <begin position="1747"/>
        <end position="1756"/>
    </location>
</feature>
<dbReference type="GO" id="GO:0000045">
    <property type="term" value="P:autophagosome assembly"/>
    <property type="evidence" value="ECO:0007669"/>
    <property type="project" value="TreeGrafter"/>
</dbReference>
<feature type="region of interest" description="Disordered" evidence="12">
    <location>
        <begin position="1431"/>
        <end position="1499"/>
    </location>
</feature>
<feature type="region of interest" description="Disordered" evidence="12">
    <location>
        <begin position="271"/>
        <end position="294"/>
    </location>
</feature>
<dbReference type="Proteomes" id="UP001374579">
    <property type="component" value="Unassembled WGS sequence"/>
</dbReference>
<name>A0AAN9GEF4_9CAEN</name>
<keyword evidence="5" id="KW-0813">Transport</keyword>
<keyword evidence="7" id="KW-0072">Autophagy</keyword>
<dbReference type="Pfam" id="PF13329">
    <property type="entry name" value="ATG2_CAD"/>
    <property type="match status" value="1"/>
</dbReference>
<evidence type="ECO:0000256" key="5">
    <source>
        <dbReference type="ARBA" id="ARBA00022448"/>
    </source>
</evidence>
<evidence type="ECO:0000256" key="12">
    <source>
        <dbReference type="SAM" id="MobiDB-lite"/>
    </source>
</evidence>
<feature type="compositionally biased region" description="Low complexity" evidence="12">
    <location>
        <begin position="1724"/>
        <end position="1746"/>
    </location>
</feature>
<dbReference type="GO" id="GO:0061908">
    <property type="term" value="C:phagophore"/>
    <property type="evidence" value="ECO:0007669"/>
    <property type="project" value="TreeGrafter"/>
</dbReference>